<dbReference type="OrthoDB" id="1431247at2759"/>
<dbReference type="CDD" id="cd06526">
    <property type="entry name" value="metazoan_ACD"/>
    <property type="match status" value="1"/>
</dbReference>
<dbReference type="PROSITE" id="PS01031">
    <property type="entry name" value="SHSP"/>
    <property type="match status" value="1"/>
</dbReference>
<gene>
    <name evidence="5" type="primary">jg14945</name>
    <name evidence="5" type="ORF">PAEG_LOCUS25384</name>
</gene>
<keyword evidence="6" id="KW-1185">Reference proteome</keyword>
<dbReference type="GO" id="GO:0005737">
    <property type="term" value="C:cytoplasm"/>
    <property type="evidence" value="ECO:0007669"/>
    <property type="project" value="TreeGrafter"/>
</dbReference>
<feature type="domain" description="SHSP" evidence="4">
    <location>
        <begin position="38"/>
        <end position="150"/>
    </location>
</feature>
<name>A0A8S4SI63_9NEOP</name>
<dbReference type="GO" id="GO:0051082">
    <property type="term" value="F:unfolded protein binding"/>
    <property type="evidence" value="ECO:0007669"/>
    <property type="project" value="TreeGrafter"/>
</dbReference>
<dbReference type="Pfam" id="PF00011">
    <property type="entry name" value="HSP20"/>
    <property type="match status" value="1"/>
</dbReference>
<dbReference type="Gene3D" id="2.60.40.790">
    <property type="match status" value="1"/>
</dbReference>
<comment type="similarity">
    <text evidence="2 3">Belongs to the small heat shock protein (HSP20) family.</text>
</comment>
<comment type="caution">
    <text evidence="5">The sequence shown here is derived from an EMBL/GenBank/DDBJ whole genome shotgun (WGS) entry which is preliminary data.</text>
</comment>
<dbReference type="PANTHER" id="PTHR45640">
    <property type="entry name" value="HEAT SHOCK PROTEIN HSP-12.2-RELATED"/>
    <property type="match status" value="1"/>
</dbReference>
<evidence type="ECO:0000256" key="3">
    <source>
        <dbReference type="RuleBase" id="RU003616"/>
    </source>
</evidence>
<protein>
    <submittedName>
        <fullName evidence="5">Jg14945 protein</fullName>
    </submittedName>
</protein>
<sequence>MFGRQFDGKKHRKSQNELRAFYQIVPKGYFDSIDSEFGRVADIIERVALKESHVSDYNKFQVNVDVQHFKPEEISVKVLDGYIIIECKHNEREDAHGFVSRHFLRKYPLPAGCLPDTVESSLSSDGVLTVTAPRILAMPSSGERIVVVVKTGPVRKKDGPFWM</sequence>
<dbReference type="GO" id="GO:0009408">
    <property type="term" value="P:response to heat"/>
    <property type="evidence" value="ECO:0007669"/>
    <property type="project" value="TreeGrafter"/>
</dbReference>
<evidence type="ECO:0000313" key="5">
    <source>
        <dbReference type="EMBL" id="CAH2266777.1"/>
    </source>
</evidence>
<dbReference type="Proteomes" id="UP000838756">
    <property type="component" value="Unassembled WGS sequence"/>
</dbReference>
<dbReference type="GO" id="GO:0005634">
    <property type="term" value="C:nucleus"/>
    <property type="evidence" value="ECO:0007669"/>
    <property type="project" value="TreeGrafter"/>
</dbReference>
<dbReference type="AlphaFoldDB" id="A0A8S4SI63"/>
<evidence type="ECO:0000313" key="6">
    <source>
        <dbReference type="Proteomes" id="UP000838756"/>
    </source>
</evidence>
<dbReference type="InterPro" id="IPR008978">
    <property type="entry name" value="HSP20-like_chaperone"/>
</dbReference>
<reference evidence="5" key="1">
    <citation type="submission" date="2022-03" db="EMBL/GenBank/DDBJ databases">
        <authorList>
            <person name="Lindestad O."/>
        </authorList>
    </citation>
    <scope>NUCLEOTIDE SEQUENCE</scope>
</reference>
<dbReference type="InterPro" id="IPR001436">
    <property type="entry name" value="Alpha-crystallin/sHSP_animal"/>
</dbReference>
<dbReference type="PRINTS" id="PR00299">
    <property type="entry name" value="ACRYSTALLIN"/>
</dbReference>
<keyword evidence="1" id="KW-0346">Stress response</keyword>
<accession>A0A8S4SI63</accession>
<evidence type="ECO:0000256" key="1">
    <source>
        <dbReference type="ARBA" id="ARBA00023016"/>
    </source>
</evidence>
<dbReference type="PANTHER" id="PTHR45640:SF13">
    <property type="entry name" value="HEAT SHOCK PROTEIN 22-RELATED"/>
    <property type="match status" value="1"/>
</dbReference>
<dbReference type="InterPro" id="IPR002068">
    <property type="entry name" value="A-crystallin/Hsp20_dom"/>
</dbReference>
<evidence type="ECO:0000259" key="4">
    <source>
        <dbReference type="PROSITE" id="PS01031"/>
    </source>
</evidence>
<dbReference type="EMBL" id="CAKXAJ010026313">
    <property type="protein sequence ID" value="CAH2266777.1"/>
    <property type="molecule type" value="Genomic_DNA"/>
</dbReference>
<dbReference type="SUPFAM" id="SSF49764">
    <property type="entry name" value="HSP20-like chaperones"/>
    <property type="match status" value="1"/>
</dbReference>
<dbReference type="GO" id="GO:0042026">
    <property type="term" value="P:protein refolding"/>
    <property type="evidence" value="ECO:0007669"/>
    <property type="project" value="TreeGrafter"/>
</dbReference>
<evidence type="ECO:0000256" key="2">
    <source>
        <dbReference type="PROSITE-ProRule" id="PRU00285"/>
    </source>
</evidence>
<organism evidence="5 6">
    <name type="scientific">Pararge aegeria aegeria</name>
    <dbReference type="NCBI Taxonomy" id="348720"/>
    <lineage>
        <taxon>Eukaryota</taxon>
        <taxon>Metazoa</taxon>
        <taxon>Ecdysozoa</taxon>
        <taxon>Arthropoda</taxon>
        <taxon>Hexapoda</taxon>
        <taxon>Insecta</taxon>
        <taxon>Pterygota</taxon>
        <taxon>Neoptera</taxon>
        <taxon>Endopterygota</taxon>
        <taxon>Lepidoptera</taxon>
        <taxon>Glossata</taxon>
        <taxon>Ditrysia</taxon>
        <taxon>Papilionoidea</taxon>
        <taxon>Nymphalidae</taxon>
        <taxon>Satyrinae</taxon>
        <taxon>Satyrini</taxon>
        <taxon>Parargina</taxon>
        <taxon>Pararge</taxon>
    </lineage>
</organism>
<proteinExistence type="inferred from homology"/>